<dbReference type="InterPro" id="IPR003481">
    <property type="entry name" value="FliD_N"/>
</dbReference>
<dbReference type="AlphaFoldDB" id="A0A7J5UPC7"/>
<evidence type="ECO:0000256" key="3">
    <source>
        <dbReference type="ARBA" id="ARBA00023054"/>
    </source>
</evidence>
<keyword evidence="9" id="KW-1185">Reference proteome</keyword>
<comment type="similarity">
    <text evidence="1 5">Belongs to the FliD family.</text>
</comment>
<proteinExistence type="inferred from homology"/>
<dbReference type="Pfam" id="PF07195">
    <property type="entry name" value="FliD_C"/>
    <property type="match status" value="1"/>
</dbReference>
<organism evidence="8 9">
    <name type="scientific">Georgenia thermotolerans</name>
    <dbReference type="NCBI Taxonomy" id="527326"/>
    <lineage>
        <taxon>Bacteria</taxon>
        <taxon>Bacillati</taxon>
        <taxon>Actinomycetota</taxon>
        <taxon>Actinomycetes</taxon>
        <taxon>Micrococcales</taxon>
        <taxon>Bogoriellaceae</taxon>
        <taxon>Georgenia</taxon>
    </lineage>
</organism>
<dbReference type="EMBL" id="WHJE01000044">
    <property type="protein sequence ID" value="KAE8764070.1"/>
    <property type="molecule type" value="Genomic_DNA"/>
</dbReference>
<evidence type="ECO:0000256" key="5">
    <source>
        <dbReference type="RuleBase" id="RU362066"/>
    </source>
</evidence>
<evidence type="ECO:0000259" key="7">
    <source>
        <dbReference type="Pfam" id="PF07195"/>
    </source>
</evidence>
<gene>
    <name evidence="8" type="primary">fliD</name>
    <name evidence="8" type="ORF">GB883_10800</name>
</gene>
<keyword evidence="8" id="KW-0282">Flagellum</keyword>
<evidence type="ECO:0000256" key="2">
    <source>
        <dbReference type="ARBA" id="ARBA00011255"/>
    </source>
</evidence>
<dbReference type="PANTHER" id="PTHR30288">
    <property type="entry name" value="FLAGELLAR CAP/ASSEMBLY PROTEIN FLID"/>
    <property type="match status" value="1"/>
</dbReference>
<dbReference type="OrthoDB" id="5241527at2"/>
<keyword evidence="3" id="KW-0175">Coiled coil</keyword>
<keyword evidence="8" id="KW-0966">Cell projection</keyword>
<feature type="domain" description="Flagellar hook-associated protein 2 N-terminal" evidence="6">
    <location>
        <begin position="11"/>
        <end position="104"/>
    </location>
</feature>
<sequence>MSGMAIDGLISGLNTTELINNLLKIEAAPQVLLQRNSAETSTLVSALQALNTKVASLGTNAAHSAKATSWEVSKVTSSSSAATAAVSAGAASASLEFSVDRLSAGQVSMVNLSGAGLGTPPTLTVVRDGKVYTVDATGNLDDIAKAINAAKELGLSAVKVRVSNGTNGGEPEYRLQLSGISGQQNAFDVYAGDAVELGVITDDGEGTVTENVGAAAVRLAHGTDPGTDDPAKPLVSAQDAQITLWPSAGASDPAQLTSATNTFAGVMTGVDATVSATTSAGSPVVLTVSPDADAMRKLVSDVIGSVGVVLSEISSRTASTTSTGADGRTVVTGGLFSGDSAVRGLADSVRSAASYPVDGRSPSEIGINIDRYGAITFDQAAFDAAMAKDPDGTQKMAMAIAERVAKVAEAASDPIDGTLTLKVTAQEDMVKDLGRQIADWDRRLELRREGLQRTYSALEVALSRMQSQQSWLAGQLATLPQTNASR</sequence>
<dbReference type="InterPro" id="IPR040026">
    <property type="entry name" value="FliD"/>
</dbReference>
<evidence type="ECO:0000313" key="9">
    <source>
        <dbReference type="Proteomes" id="UP000451860"/>
    </source>
</evidence>
<dbReference type="Pfam" id="PF02465">
    <property type="entry name" value="FliD_N"/>
    <property type="match status" value="1"/>
</dbReference>
<name>A0A7J5UPC7_9MICO</name>
<comment type="caution">
    <text evidence="8">The sequence shown here is derived from an EMBL/GenBank/DDBJ whole genome shotgun (WGS) entry which is preliminary data.</text>
</comment>
<comment type="subunit">
    <text evidence="2 5">Homopentamer.</text>
</comment>
<keyword evidence="8" id="KW-0969">Cilium</keyword>
<dbReference type="GO" id="GO:0005576">
    <property type="term" value="C:extracellular region"/>
    <property type="evidence" value="ECO:0007669"/>
    <property type="project" value="UniProtKB-SubCell"/>
</dbReference>
<evidence type="ECO:0000256" key="1">
    <source>
        <dbReference type="ARBA" id="ARBA00009764"/>
    </source>
</evidence>
<dbReference type="GO" id="GO:0007155">
    <property type="term" value="P:cell adhesion"/>
    <property type="evidence" value="ECO:0007669"/>
    <property type="project" value="InterPro"/>
</dbReference>
<dbReference type="PANTHER" id="PTHR30288:SF0">
    <property type="entry name" value="FLAGELLAR HOOK-ASSOCIATED PROTEIN 2"/>
    <property type="match status" value="1"/>
</dbReference>
<dbReference type="InterPro" id="IPR010809">
    <property type="entry name" value="FliD_C"/>
</dbReference>
<keyword evidence="5" id="KW-0964">Secreted</keyword>
<accession>A0A7J5UPC7</accession>
<dbReference type="GO" id="GO:0009424">
    <property type="term" value="C:bacterial-type flagellum hook"/>
    <property type="evidence" value="ECO:0007669"/>
    <property type="project" value="UniProtKB-UniRule"/>
</dbReference>
<evidence type="ECO:0000313" key="8">
    <source>
        <dbReference type="EMBL" id="KAE8764070.1"/>
    </source>
</evidence>
<comment type="function">
    <text evidence="5">Required for morphogenesis and for the elongation of the flagellar filament by facilitating polymerization of the flagellin monomers at the tip of growing filament. Forms a capping structure, which prevents flagellin subunits (transported through the central channel of the flagellum) from leaking out without polymerization at the distal end.</text>
</comment>
<evidence type="ECO:0000256" key="4">
    <source>
        <dbReference type="ARBA" id="ARBA00023143"/>
    </source>
</evidence>
<protein>
    <recommendedName>
        <fullName evidence="5">Flagellar hook-associated protein 2</fullName>
        <shortName evidence="5">HAP2</shortName>
    </recommendedName>
    <alternativeName>
        <fullName evidence="5">Flagellar cap protein</fullName>
    </alternativeName>
</protein>
<dbReference type="Proteomes" id="UP000451860">
    <property type="component" value="Unassembled WGS sequence"/>
</dbReference>
<evidence type="ECO:0000259" key="6">
    <source>
        <dbReference type="Pfam" id="PF02465"/>
    </source>
</evidence>
<dbReference type="GO" id="GO:0009421">
    <property type="term" value="C:bacterial-type flagellum filament cap"/>
    <property type="evidence" value="ECO:0007669"/>
    <property type="project" value="InterPro"/>
</dbReference>
<comment type="subcellular location">
    <subcellularLocation>
        <location evidence="5">Secreted</location>
    </subcellularLocation>
    <subcellularLocation>
        <location evidence="5">Bacterial flagellum</location>
    </subcellularLocation>
</comment>
<dbReference type="GO" id="GO:0071973">
    <property type="term" value="P:bacterial-type flagellum-dependent cell motility"/>
    <property type="evidence" value="ECO:0007669"/>
    <property type="project" value="TreeGrafter"/>
</dbReference>
<keyword evidence="4 5" id="KW-0975">Bacterial flagellum</keyword>
<reference evidence="8 9" key="1">
    <citation type="submission" date="2019-10" db="EMBL/GenBank/DDBJ databases">
        <title>Georgenia wutianyii sp. nov. and Georgenia yuyongxinii sp. nov. isolated from plateau pika (Ochotona curzoniae) in the Qinghai-Tibet plateau of China.</title>
        <authorList>
            <person name="Tian Z."/>
        </authorList>
    </citation>
    <scope>NUCLEOTIDE SEQUENCE [LARGE SCALE GENOMIC DNA]</scope>
    <source>
        <strain evidence="8 9">DSM 21501</strain>
    </source>
</reference>
<feature type="domain" description="Flagellar hook-associated protein 2 C-terminal" evidence="7">
    <location>
        <begin position="237"/>
        <end position="467"/>
    </location>
</feature>